<gene>
    <name evidence="3" type="ORF">ILEXP_LOCUS35150</name>
</gene>
<dbReference type="EMBL" id="CAUOFW020004502">
    <property type="protein sequence ID" value="CAK9165953.1"/>
    <property type="molecule type" value="Genomic_DNA"/>
</dbReference>
<dbReference type="AlphaFoldDB" id="A0ABC8T976"/>
<comment type="caution">
    <text evidence="3">The sequence shown here is derived from an EMBL/GenBank/DDBJ whole genome shotgun (WGS) entry which is preliminary data.</text>
</comment>
<sequence length="235" mass="26361">MGDSLSKEIFVFVNVEVGSQVRLPPPPNVGIGEEPNVDDNEPNVENDDKDANLLEVNYVNGDEHMGGGGENDDRDANRHDVDDVKDNNVYGLSFENDDWIVDGDDSPNVSFEYNDDTINTQFDENSDNGFSDYQLGDEGYVSSTDSKELEAEVEETHRRGRKKKCNVSDTSRFGVEFNVPKDGNTDWDFCVGMLFGNVDLFRNALKDYIIKTGIKVIRKKNERIRVIVECAVEGC</sequence>
<feature type="domain" description="Transposase MuDR plant" evidence="2">
    <location>
        <begin position="189"/>
        <end position="235"/>
    </location>
</feature>
<organism evidence="3 4">
    <name type="scientific">Ilex paraguariensis</name>
    <name type="common">yerba mate</name>
    <dbReference type="NCBI Taxonomy" id="185542"/>
    <lineage>
        <taxon>Eukaryota</taxon>
        <taxon>Viridiplantae</taxon>
        <taxon>Streptophyta</taxon>
        <taxon>Embryophyta</taxon>
        <taxon>Tracheophyta</taxon>
        <taxon>Spermatophyta</taxon>
        <taxon>Magnoliopsida</taxon>
        <taxon>eudicotyledons</taxon>
        <taxon>Gunneridae</taxon>
        <taxon>Pentapetalae</taxon>
        <taxon>asterids</taxon>
        <taxon>campanulids</taxon>
        <taxon>Aquifoliales</taxon>
        <taxon>Aquifoliaceae</taxon>
        <taxon>Ilex</taxon>
    </lineage>
</organism>
<accession>A0ABC8T976</accession>
<evidence type="ECO:0000313" key="4">
    <source>
        <dbReference type="Proteomes" id="UP001642360"/>
    </source>
</evidence>
<reference evidence="3 4" key="1">
    <citation type="submission" date="2024-02" db="EMBL/GenBank/DDBJ databases">
        <authorList>
            <person name="Vignale AGUSTIN F."/>
            <person name="Sosa J E."/>
            <person name="Modenutti C."/>
        </authorList>
    </citation>
    <scope>NUCLEOTIDE SEQUENCE [LARGE SCALE GENOMIC DNA]</scope>
</reference>
<dbReference type="Proteomes" id="UP001642360">
    <property type="component" value="Unassembled WGS sequence"/>
</dbReference>
<dbReference type="InterPro" id="IPR004332">
    <property type="entry name" value="Transposase_MuDR"/>
</dbReference>
<protein>
    <recommendedName>
        <fullName evidence="2">Transposase MuDR plant domain-containing protein</fullName>
    </recommendedName>
</protein>
<evidence type="ECO:0000313" key="3">
    <source>
        <dbReference type="EMBL" id="CAK9165953.1"/>
    </source>
</evidence>
<proteinExistence type="predicted"/>
<name>A0ABC8T976_9AQUA</name>
<dbReference type="Pfam" id="PF03108">
    <property type="entry name" value="DBD_Tnp_Mut"/>
    <property type="match status" value="1"/>
</dbReference>
<evidence type="ECO:0000256" key="1">
    <source>
        <dbReference type="SAM" id="MobiDB-lite"/>
    </source>
</evidence>
<feature type="compositionally biased region" description="Acidic residues" evidence="1">
    <location>
        <begin position="35"/>
        <end position="48"/>
    </location>
</feature>
<feature type="region of interest" description="Disordered" evidence="1">
    <location>
        <begin position="24"/>
        <end position="83"/>
    </location>
</feature>
<feature type="compositionally biased region" description="Basic and acidic residues" evidence="1">
    <location>
        <begin position="74"/>
        <end position="83"/>
    </location>
</feature>
<evidence type="ECO:0000259" key="2">
    <source>
        <dbReference type="Pfam" id="PF03108"/>
    </source>
</evidence>
<keyword evidence="4" id="KW-1185">Reference proteome</keyword>